<evidence type="ECO:0000313" key="3">
    <source>
        <dbReference type="Proteomes" id="UP000765509"/>
    </source>
</evidence>
<evidence type="ECO:0000256" key="1">
    <source>
        <dbReference type="SAM" id="MobiDB-lite"/>
    </source>
</evidence>
<reference evidence="2" key="1">
    <citation type="submission" date="2021-03" db="EMBL/GenBank/DDBJ databases">
        <title>Draft genome sequence of rust myrtle Austropuccinia psidii MF-1, a brazilian biotype.</title>
        <authorList>
            <person name="Quecine M.C."/>
            <person name="Pachon D.M.R."/>
            <person name="Bonatelli M.L."/>
            <person name="Correr F.H."/>
            <person name="Franceschini L.M."/>
            <person name="Leite T.F."/>
            <person name="Margarido G.R.A."/>
            <person name="Almeida C.A."/>
            <person name="Ferrarezi J.A."/>
            <person name="Labate C.A."/>
        </authorList>
    </citation>
    <scope>NUCLEOTIDE SEQUENCE</scope>
    <source>
        <strain evidence="2">MF-1</strain>
    </source>
</reference>
<gene>
    <name evidence="2" type="ORF">O181_059326</name>
</gene>
<name>A0A9Q3HVK8_9BASI</name>
<proteinExistence type="predicted"/>
<keyword evidence="3" id="KW-1185">Reference proteome</keyword>
<accession>A0A9Q3HVK8</accession>
<organism evidence="2 3">
    <name type="scientific">Austropuccinia psidii MF-1</name>
    <dbReference type="NCBI Taxonomy" id="1389203"/>
    <lineage>
        <taxon>Eukaryota</taxon>
        <taxon>Fungi</taxon>
        <taxon>Dikarya</taxon>
        <taxon>Basidiomycota</taxon>
        <taxon>Pucciniomycotina</taxon>
        <taxon>Pucciniomycetes</taxon>
        <taxon>Pucciniales</taxon>
        <taxon>Sphaerophragmiaceae</taxon>
        <taxon>Austropuccinia</taxon>
    </lineage>
</organism>
<feature type="region of interest" description="Disordered" evidence="1">
    <location>
        <begin position="60"/>
        <end position="86"/>
    </location>
</feature>
<dbReference type="Proteomes" id="UP000765509">
    <property type="component" value="Unassembled WGS sequence"/>
</dbReference>
<protein>
    <submittedName>
        <fullName evidence="2">Uncharacterized protein</fullName>
    </submittedName>
</protein>
<dbReference type="EMBL" id="AVOT02027520">
    <property type="protein sequence ID" value="MBW0519611.1"/>
    <property type="molecule type" value="Genomic_DNA"/>
</dbReference>
<dbReference type="AlphaFoldDB" id="A0A9Q3HVK8"/>
<sequence length="86" mass="9336">MDTLKEAIRKILGTLSGLEEDWKSFISTQVASKIEFSSPCIPCVLLRTSKEINYPKKTSIATTTSNSGRAREIGSGSGSGLKDQNR</sequence>
<comment type="caution">
    <text evidence="2">The sequence shown here is derived from an EMBL/GenBank/DDBJ whole genome shotgun (WGS) entry which is preliminary data.</text>
</comment>
<evidence type="ECO:0000313" key="2">
    <source>
        <dbReference type="EMBL" id="MBW0519611.1"/>
    </source>
</evidence>